<name>A0AAV8UTN5_9RHOD</name>
<evidence type="ECO:0000256" key="1">
    <source>
        <dbReference type="ARBA" id="ARBA00004434"/>
    </source>
</evidence>
<evidence type="ECO:0000313" key="10">
    <source>
        <dbReference type="Proteomes" id="UP001157974"/>
    </source>
</evidence>
<dbReference type="Pfam" id="PF14138">
    <property type="entry name" value="COX16"/>
    <property type="match status" value="1"/>
</dbReference>
<keyword evidence="4" id="KW-0999">Mitochondrion inner membrane</keyword>
<proteinExistence type="inferred from homology"/>
<accession>A0AAV8UTN5</accession>
<dbReference type="AlphaFoldDB" id="A0AAV8UTN5"/>
<keyword evidence="5 8" id="KW-1133">Transmembrane helix</keyword>
<evidence type="ECO:0000256" key="2">
    <source>
        <dbReference type="ARBA" id="ARBA00008370"/>
    </source>
</evidence>
<evidence type="ECO:0000313" key="9">
    <source>
        <dbReference type="EMBL" id="KAJ8904861.1"/>
    </source>
</evidence>
<evidence type="ECO:0000256" key="4">
    <source>
        <dbReference type="ARBA" id="ARBA00022792"/>
    </source>
</evidence>
<dbReference type="EMBL" id="JAMWBK010000005">
    <property type="protein sequence ID" value="KAJ8904861.1"/>
    <property type="molecule type" value="Genomic_DNA"/>
</dbReference>
<sequence>MSRVKRPSFASRGAPFVVMICGGYVMLSYYVGGLHDVKDSRQSAVKLESVEGFKKVDLQEVVKETLEDVKADKDYKMVKIPRPDYEEVMGGHPANDE</sequence>
<evidence type="ECO:0000256" key="3">
    <source>
        <dbReference type="ARBA" id="ARBA00022692"/>
    </source>
</evidence>
<reference evidence="9 10" key="1">
    <citation type="journal article" date="2023" name="Nat. Commun.">
        <title>Origin of minicircular mitochondrial genomes in red algae.</title>
        <authorList>
            <person name="Lee Y."/>
            <person name="Cho C.H."/>
            <person name="Lee Y.M."/>
            <person name="Park S.I."/>
            <person name="Yang J.H."/>
            <person name="West J.A."/>
            <person name="Bhattacharya D."/>
            <person name="Yoon H.S."/>
        </authorList>
    </citation>
    <scope>NUCLEOTIDE SEQUENCE [LARGE SCALE GENOMIC DNA]</scope>
    <source>
        <strain evidence="9 10">CCMP1338</strain>
        <tissue evidence="9">Whole cell</tissue>
    </source>
</reference>
<keyword evidence="6" id="KW-0496">Mitochondrion</keyword>
<keyword evidence="7 8" id="KW-0472">Membrane</keyword>
<keyword evidence="10" id="KW-1185">Reference proteome</keyword>
<comment type="similarity">
    <text evidence="2">Belongs to the COX16 family.</text>
</comment>
<evidence type="ECO:0000256" key="7">
    <source>
        <dbReference type="ARBA" id="ARBA00023136"/>
    </source>
</evidence>
<dbReference type="InterPro" id="IPR020164">
    <property type="entry name" value="Cyt_c_Oxase_assmbl_COX16"/>
</dbReference>
<keyword evidence="3 8" id="KW-0812">Transmembrane</keyword>
<dbReference type="GO" id="GO:0005743">
    <property type="term" value="C:mitochondrial inner membrane"/>
    <property type="evidence" value="ECO:0007669"/>
    <property type="project" value="UniProtKB-SubCell"/>
</dbReference>
<evidence type="ECO:0000256" key="5">
    <source>
        <dbReference type="ARBA" id="ARBA00022989"/>
    </source>
</evidence>
<organism evidence="9 10">
    <name type="scientific">Rhodosorus marinus</name>
    <dbReference type="NCBI Taxonomy" id="101924"/>
    <lineage>
        <taxon>Eukaryota</taxon>
        <taxon>Rhodophyta</taxon>
        <taxon>Stylonematophyceae</taxon>
        <taxon>Stylonematales</taxon>
        <taxon>Stylonemataceae</taxon>
        <taxon>Rhodosorus</taxon>
    </lineage>
</organism>
<comment type="subcellular location">
    <subcellularLocation>
        <location evidence="1">Mitochondrion inner membrane</location>
        <topology evidence="1">Single-pass membrane protein</topology>
    </subcellularLocation>
</comment>
<evidence type="ECO:0000256" key="6">
    <source>
        <dbReference type="ARBA" id="ARBA00023128"/>
    </source>
</evidence>
<feature type="transmembrane region" description="Helical" evidence="8">
    <location>
        <begin position="12"/>
        <end position="32"/>
    </location>
</feature>
<evidence type="ECO:0000256" key="8">
    <source>
        <dbReference type="SAM" id="Phobius"/>
    </source>
</evidence>
<gene>
    <name evidence="9" type="ORF">NDN08_001375</name>
</gene>
<dbReference type="Proteomes" id="UP001157974">
    <property type="component" value="Unassembled WGS sequence"/>
</dbReference>
<comment type="caution">
    <text evidence="9">The sequence shown here is derived from an EMBL/GenBank/DDBJ whole genome shotgun (WGS) entry which is preliminary data.</text>
</comment>
<protein>
    <submittedName>
        <fullName evidence="9">Uncharacterized protein</fullName>
    </submittedName>
</protein>